<feature type="compositionally biased region" description="Acidic residues" evidence="1">
    <location>
        <begin position="279"/>
        <end position="292"/>
    </location>
</feature>
<protein>
    <submittedName>
        <fullName evidence="2">Uncharacterized protein</fullName>
    </submittedName>
</protein>
<reference evidence="2" key="1">
    <citation type="journal article" date="2022" name="Int. J. Mol. Sci.">
        <title>Draft Genome of Tanacetum Coccineum: Genomic Comparison of Closely Related Tanacetum-Family Plants.</title>
        <authorList>
            <person name="Yamashiro T."/>
            <person name="Shiraishi A."/>
            <person name="Nakayama K."/>
            <person name="Satake H."/>
        </authorList>
    </citation>
    <scope>NUCLEOTIDE SEQUENCE</scope>
</reference>
<dbReference type="EMBL" id="BQNB010014899">
    <property type="protein sequence ID" value="GJT33690.1"/>
    <property type="molecule type" value="Genomic_DNA"/>
</dbReference>
<dbReference type="Proteomes" id="UP001151760">
    <property type="component" value="Unassembled WGS sequence"/>
</dbReference>
<sequence length="839" mass="96454">MLQICPKLPGQKFEDPPFEEEILSFNRDLRHTGEIKVLSDGNVNHMHQPWRSFATIINKCLSGKTTALESLRLSRAQILWGMYHNKNVDYVYLLWEDLVYQVENNNSKKNNDMDDPMFTTIRVISKYHDTQIYGVILPQHLTNQAMLESKAYKTYDAYATGEKIPKPKYVKNKANPESFPKKKSAQASKGKILKTLTKVAKPVKKKQPATTSKAKGVHEGTGVSPESEHDDDQDDDNADNEGDDDQDDDNEHTELDNDDDDFVYPKLSTFDEKERQDEEDKEEEWSDDEAYDEVTQVIEDTHVIITDVTTEVQQQSSSVSSSPTCSTLIQIQSVTTLPLPPIPFSSTSFNKHQFPHHRLFPSTSLQNLPTFDSLFKFEDRVKALEDNFLEFKQTNLFAEVVSSIPSIVDTYLANKMNEAIKAAIQLQSDRLRKEAQADNEDFINKIDENMKKIIKEQVKVQVKEQVSKILPKIEKSVNEQLEAEVLIRSSNEAKTSHIVAANLSELELKKILIDKMEKNKSIDISVQQNTLYKALVDAYESDKDILASYGDTRRRARKEPESTSAPKEKTSKSTGKSKEGSKSHEKSTGKSAQAEEPIHADEDFLVELEYFLEEVCKATTDQLDWNNPEGQQYPHDLLKKTNAADYGHVKWIEDFVPNSMWSQVPSVYEKHALWGISYWGRKRQQFYGFAVNRESARDVYSKHIILAVTKLKIVEWHNYKHLDWITVRRNDDKLYTFKEGDYNRLHLQDIEDMLLLLVQGKLTNLNIEERLALGVSLRIFTRSVGPQRRLEDLSRERAGAMIQAIDRQLRNKKVIEEPWKISIGGDFYGETFGHCWKDI</sequence>
<evidence type="ECO:0000256" key="1">
    <source>
        <dbReference type="SAM" id="MobiDB-lite"/>
    </source>
</evidence>
<gene>
    <name evidence="2" type="ORF">Tco_0924109</name>
</gene>
<reference evidence="2" key="2">
    <citation type="submission" date="2022-01" db="EMBL/GenBank/DDBJ databases">
        <authorList>
            <person name="Yamashiro T."/>
            <person name="Shiraishi A."/>
            <person name="Satake H."/>
            <person name="Nakayama K."/>
        </authorList>
    </citation>
    <scope>NUCLEOTIDE SEQUENCE</scope>
</reference>
<accession>A0ABQ5D304</accession>
<name>A0ABQ5D304_9ASTR</name>
<feature type="region of interest" description="Disordered" evidence="1">
    <location>
        <begin position="168"/>
        <end position="292"/>
    </location>
</feature>
<feature type="compositionally biased region" description="Acidic residues" evidence="1">
    <location>
        <begin position="228"/>
        <end position="262"/>
    </location>
</feature>
<feature type="compositionally biased region" description="Basic and acidic residues" evidence="1">
    <location>
        <begin position="269"/>
        <end position="278"/>
    </location>
</feature>
<feature type="compositionally biased region" description="Basic and acidic residues" evidence="1">
    <location>
        <begin position="558"/>
        <end position="588"/>
    </location>
</feature>
<keyword evidence="3" id="KW-1185">Reference proteome</keyword>
<proteinExistence type="predicted"/>
<organism evidence="2 3">
    <name type="scientific">Tanacetum coccineum</name>
    <dbReference type="NCBI Taxonomy" id="301880"/>
    <lineage>
        <taxon>Eukaryota</taxon>
        <taxon>Viridiplantae</taxon>
        <taxon>Streptophyta</taxon>
        <taxon>Embryophyta</taxon>
        <taxon>Tracheophyta</taxon>
        <taxon>Spermatophyta</taxon>
        <taxon>Magnoliopsida</taxon>
        <taxon>eudicotyledons</taxon>
        <taxon>Gunneridae</taxon>
        <taxon>Pentapetalae</taxon>
        <taxon>asterids</taxon>
        <taxon>campanulids</taxon>
        <taxon>Asterales</taxon>
        <taxon>Asteraceae</taxon>
        <taxon>Asteroideae</taxon>
        <taxon>Anthemideae</taxon>
        <taxon>Anthemidinae</taxon>
        <taxon>Tanacetum</taxon>
    </lineage>
</organism>
<evidence type="ECO:0000313" key="3">
    <source>
        <dbReference type="Proteomes" id="UP001151760"/>
    </source>
</evidence>
<comment type="caution">
    <text evidence="2">The sequence shown here is derived from an EMBL/GenBank/DDBJ whole genome shotgun (WGS) entry which is preliminary data.</text>
</comment>
<evidence type="ECO:0000313" key="2">
    <source>
        <dbReference type="EMBL" id="GJT33690.1"/>
    </source>
</evidence>
<feature type="region of interest" description="Disordered" evidence="1">
    <location>
        <begin position="550"/>
        <end position="596"/>
    </location>
</feature>